<dbReference type="OrthoDB" id="2384130at2759"/>
<gene>
    <name evidence="1" type="ORF">ALEPTO_LOCUS12905</name>
</gene>
<name>A0A9N9IKI3_9GLOM</name>
<reference evidence="1" key="1">
    <citation type="submission" date="2021-06" db="EMBL/GenBank/DDBJ databases">
        <authorList>
            <person name="Kallberg Y."/>
            <person name="Tangrot J."/>
            <person name="Rosling A."/>
        </authorList>
    </citation>
    <scope>NUCLEOTIDE SEQUENCE</scope>
    <source>
        <strain evidence="1">FL130A</strain>
    </source>
</reference>
<evidence type="ECO:0000313" key="2">
    <source>
        <dbReference type="Proteomes" id="UP000789508"/>
    </source>
</evidence>
<dbReference type="AlphaFoldDB" id="A0A9N9IKI3"/>
<dbReference type="EMBL" id="CAJVPS010034492">
    <property type="protein sequence ID" value="CAG8739473.1"/>
    <property type="molecule type" value="Genomic_DNA"/>
</dbReference>
<keyword evidence="2" id="KW-1185">Reference proteome</keyword>
<organism evidence="1 2">
    <name type="scientific">Ambispora leptoticha</name>
    <dbReference type="NCBI Taxonomy" id="144679"/>
    <lineage>
        <taxon>Eukaryota</taxon>
        <taxon>Fungi</taxon>
        <taxon>Fungi incertae sedis</taxon>
        <taxon>Mucoromycota</taxon>
        <taxon>Glomeromycotina</taxon>
        <taxon>Glomeromycetes</taxon>
        <taxon>Archaeosporales</taxon>
        <taxon>Ambisporaceae</taxon>
        <taxon>Ambispora</taxon>
    </lineage>
</organism>
<feature type="non-terminal residue" evidence="1">
    <location>
        <position position="1"/>
    </location>
</feature>
<comment type="caution">
    <text evidence="1">The sequence shown here is derived from an EMBL/GenBank/DDBJ whole genome shotgun (WGS) entry which is preliminary data.</text>
</comment>
<protein>
    <submittedName>
        <fullName evidence="1">4891_t:CDS:1</fullName>
    </submittedName>
</protein>
<proteinExistence type="predicted"/>
<sequence>ISREKFAELREAFQALSRSEQDIFLMAQLKAMNGGKITASRRLKKKTRTNKRTFYCNTSLCQKTYLNMLGIGRTHFENVRNHLATNGIIPCSW</sequence>
<accession>A0A9N9IKI3</accession>
<dbReference type="Proteomes" id="UP000789508">
    <property type="component" value="Unassembled WGS sequence"/>
</dbReference>
<evidence type="ECO:0000313" key="1">
    <source>
        <dbReference type="EMBL" id="CAG8739473.1"/>
    </source>
</evidence>